<dbReference type="PANTHER" id="PTHR43080:SF2">
    <property type="entry name" value="CBS DOMAIN-CONTAINING PROTEIN"/>
    <property type="match status" value="1"/>
</dbReference>
<dbReference type="AlphaFoldDB" id="A0A151ABU9"/>
<dbReference type="RefSeq" id="WP_245634122.1">
    <property type="nucleotide sequence ID" value="NZ_LTAZ01000008.1"/>
</dbReference>
<dbReference type="InterPro" id="IPR051257">
    <property type="entry name" value="Diverse_CBS-Domain"/>
</dbReference>
<dbReference type="GO" id="GO:0003938">
    <property type="term" value="F:IMP dehydrogenase activity"/>
    <property type="evidence" value="ECO:0007669"/>
    <property type="project" value="UniProtKB-EC"/>
</dbReference>
<dbReference type="InterPro" id="IPR046342">
    <property type="entry name" value="CBS_dom_sf"/>
</dbReference>
<keyword evidence="5" id="KW-1185">Reference proteome</keyword>
<gene>
    <name evidence="4" type="primary">guaB_5</name>
    <name evidence="4" type="ORF">HAPAU_28850</name>
</gene>
<evidence type="ECO:0000313" key="4">
    <source>
        <dbReference type="EMBL" id="KYH25064.1"/>
    </source>
</evidence>
<dbReference type="PROSITE" id="PS51371">
    <property type="entry name" value="CBS"/>
    <property type="match status" value="2"/>
</dbReference>
<dbReference type="PANTHER" id="PTHR43080">
    <property type="entry name" value="CBS DOMAIN-CONTAINING PROTEIN CBSX3, MITOCHONDRIAL"/>
    <property type="match status" value="1"/>
</dbReference>
<feature type="domain" description="CBS" evidence="3">
    <location>
        <begin position="75"/>
        <end position="126"/>
    </location>
</feature>
<accession>A0A151ABU9</accession>
<keyword evidence="4" id="KW-0560">Oxidoreductase</keyword>
<dbReference type="Proteomes" id="UP000075321">
    <property type="component" value="Unassembled WGS sequence"/>
</dbReference>
<protein>
    <submittedName>
        <fullName evidence="4">Inosine-5'-monophosphate dehydrogenase</fullName>
        <ecNumber evidence="4">1.1.1.205</ecNumber>
    </submittedName>
</protein>
<dbReference type="EC" id="1.1.1.205" evidence="4"/>
<dbReference type="SMART" id="SM00116">
    <property type="entry name" value="CBS"/>
    <property type="match status" value="2"/>
</dbReference>
<sequence length="126" mass="13432">MALNDGTRVEDVMSTPLVTISREATIAEAATTMRDHGISSLVVTTSPPSIVTSTDVLDVAADGYDPTEVRVEDVMTTEVETVPPDLFLEEISAMMISLGINHFPVVDVDDDYIGMVSSTDIAAQLS</sequence>
<reference evidence="4 5" key="1">
    <citation type="submission" date="2016-02" db="EMBL/GenBank/DDBJ databases">
        <title>Genome sequence of Halalkalicoccus paucihalophilus DSM 24557.</title>
        <authorList>
            <person name="Poehlein A."/>
            <person name="Daniel R."/>
        </authorList>
    </citation>
    <scope>NUCLEOTIDE SEQUENCE [LARGE SCALE GENOMIC DNA]</scope>
    <source>
        <strain evidence="4 5">DSM 24557</strain>
    </source>
</reference>
<dbReference type="Pfam" id="PF00571">
    <property type="entry name" value="CBS"/>
    <property type="match status" value="2"/>
</dbReference>
<evidence type="ECO:0000256" key="2">
    <source>
        <dbReference type="PROSITE-ProRule" id="PRU00703"/>
    </source>
</evidence>
<organism evidence="4 5">
    <name type="scientific">Halalkalicoccus paucihalophilus</name>
    <dbReference type="NCBI Taxonomy" id="1008153"/>
    <lineage>
        <taxon>Archaea</taxon>
        <taxon>Methanobacteriati</taxon>
        <taxon>Methanobacteriota</taxon>
        <taxon>Stenosarchaea group</taxon>
        <taxon>Halobacteria</taxon>
        <taxon>Halobacteriales</taxon>
        <taxon>Halococcaceae</taxon>
        <taxon>Halalkalicoccus</taxon>
    </lineage>
</organism>
<evidence type="ECO:0000259" key="3">
    <source>
        <dbReference type="PROSITE" id="PS51371"/>
    </source>
</evidence>
<comment type="caution">
    <text evidence="4">The sequence shown here is derived from an EMBL/GenBank/DDBJ whole genome shotgun (WGS) entry which is preliminary data.</text>
</comment>
<feature type="domain" description="CBS" evidence="3">
    <location>
        <begin position="13"/>
        <end position="67"/>
    </location>
</feature>
<dbReference type="InterPro" id="IPR000644">
    <property type="entry name" value="CBS_dom"/>
</dbReference>
<proteinExistence type="predicted"/>
<dbReference type="Gene3D" id="3.10.580.10">
    <property type="entry name" value="CBS-domain"/>
    <property type="match status" value="1"/>
</dbReference>
<evidence type="ECO:0000256" key="1">
    <source>
        <dbReference type="ARBA" id="ARBA00023122"/>
    </source>
</evidence>
<name>A0A151ABU9_9EURY</name>
<dbReference type="SUPFAM" id="SSF54631">
    <property type="entry name" value="CBS-domain pair"/>
    <property type="match status" value="1"/>
</dbReference>
<dbReference type="PATRIC" id="fig|1008153.3.peg.2961"/>
<evidence type="ECO:0000313" key="5">
    <source>
        <dbReference type="Proteomes" id="UP000075321"/>
    </source>
</evidence>
<keyword evidence="1 2" id="KW-0129">CBS domain</keyword>
<dbReference type="EMBL" id="LTAZ01000008">
    <property type="protein sequence ID" value="KYH25064.1"/>
    <property type="molecule type" value="Genomic_DNA"/>
</dbReference>